<feature type="compositionally biased region" description="Basic and acidic residues" evidence="1">
    <location>
        <begin position="98"/>
        <end position="110"/>
    </location>
</feature>
<comment type="caution">
    <text evidence="2">The sequence shown here is derived from an EMBL/GenBank/DDBJ whole genome shotgun (WGS) entry which is preliminary data.</text>
</comment>
<protein>
    <submittedName>
        <fullName evidence="2">Uncharacterized protein</fullName>
    </submittedName>
</protein>
<feature type="compositionally biased region" description="Acidic residues" evidence="1">
    <location>
        <begin position="254"/>
        <end position="270"/>
    </location>
</feature>
<feature type="compositionally biased region" description="Acidic residues" evidence="1">
    <location>
        <begin position="42"/>
        <end position="55"/>
    </location>
</feature>
<keyword evidence="3" id="KW-1185">Reference proteome</keyword>
<evidence type="ECO:0000256" key="1">
    <source>
        <dbReference type="SAM" id="MobiDB-lite"/>
    </source>
</evidence>
<dbReference type="GO" id="GO:0005634">
    <property type="term" value="C:nucleus"/>
    <property type="evidence" value="ECO:0007669"/>
    <property type="project" value="TreeGrafter"/>
</dbReference>
<dbReference type="PANTHER" id="PTHR14689">
    <property type="entry name" value="PHORBOL-ESTER_DAG-TYPE DOMAIN-CONTAINING PROTEIN"/>
    <property type="match status" value="1"/>
</dbReference>
<proteinExistence type="predicted"/>
<evidence type="ECO:0000313" key="3">
    <source>
        <dbReference type="Proteomes" id="UP001152795"/>
    </source>
</evidence>
<dbReference type="OrthoDB" id="21499at2759"/>
<dbReference type="EMBL" id="CACRXK020008095">
    <property type="protein sequence ID" value="CAB4013963.1"/>
    <property type="molecule type" value="Genomic_DNA"/>
</dbReference>
<evidence type="ECO:0000313" key="2">
    <source>
        <dbReference type="EMBL" id="CAB4013963.1"/>
    </source>
</evidence>
<name>A0A6S7IAK1_PARCT</name>
<accession>A0A6S7IAK1</accession>
<gene>
    <name evidence="2" type="ORF">PACLA_8A071416</name>
</gene>
<feature type="compositionally biased region" description="Polar residues" evidence="1">
    <location>
        <begin position="79"/>
        <end position="88"/>
    </location>
</feature>
<organism evidence="2 3">
    <name type="scientific">Paramuricea clavata</name>
    <name type="common">Red gorgonian</name>
    <name type="synonym">Violescent sea-whip</name>
    <dbReference type="NCBI Taxonomy" id="317549"/>
    <lineage>
        <taxon>Eukaryota</taxon>
        <taxon>Metazoa</taxon>
        <taxon>Cnidaria</taxon>
        <taxon>Anthozoa</taxon>
        <taxon>Octocorallia</taxon>
        <taxon>Malacalcyonacea</taxon>
        <taxon>Plexauridae</taxon>
        <taxon>Paramuricea</taxon>
    </lineage>
</organism>
<dbReference type="Proteomes" id="UP001152795">
    <property type="component" value="Unassembled WGS sequence"/>
</dbReference>
<dbReference type="PANTHER" id="PTHR14689:SF0">
    <property type="entry name" value="COILED-COIL DOMAIN-CONTAINING PROTEIN 82"/>
    <property type="match status" value="1"/>
</dbReference>
<reference evidence="2" key="1">
    <citation type="submission" date="2020-04" db="EMBL/GenBank/DDBJ databases">
        <authorList>
            <person name="Alioto T."/>
            <person name="Alioto T."/>
            <person name="Gomez Garrido J."/>
        </authorList>
    </citation>
    <scope>NUCLEOTIDE SEQUENCE</scope>
    <source>
        <strain evidence="2">A484AB</strain>
    </source>
</reference>
<sequence>MANGNGWIFDGSIADGWTDKWSNEEKRKFTEDWLNDSFLVDESMEESDDTTDADSDICIKRQRKGKTILDSESQDNDSEINPNATASENPDDDTEEIISTRREKRKREIFFDSESQGNDSNVYQGAAASSVCENSEISNGEDSQRQSVIIVDSQPKNDSSELEHSANTLQLVPSIPPRTEKENMSHDVDDKIDEDSTGRKKMKTETIFDSESQGTDSEVTQDAAETSSPYENSEISTAEDQADTSDIKENTYERDDDDDAVYSEDVDDENSTNSDQCYPKRHLEKEFTIYLQYMLSYCLDPEFLDGANSQDGLKVAKYKIERKMQDLENMLKSEAWQSGFEEAMETFPILQCSTVYPHDGCEACARTGRIASKKLTFKGSPYDIKNFEPQKTSLPSHMSFEVGKYCARRSKLYHRVFHYRFHIREKCVEAVNQFSEKDVTTEFVLNKCMDDEKWRKEKYRDFCSLIDNVTTWFASINKSTNRKS</sequence>
<feature type="compositionally biased region" description="Polar residues" evidence="1">
    <location>
        <begin position="207"/>
        <end position="239"/>
    </location>
</feature>
<dbReference type="InterPro" id="IPR025451">
    <property type="entry name" value="DUF4211"/>
</dbReference>
<feature type="region of interest" description="Disordered" evidence="1">
    <location>
        <begin position="38"/>
        <end position="277"/>
    </location>
</feature>
<dbReference type="Pfam" id="PF13926">
    <property type="entry name" value="DUF4211"/>
    <property type="match status" value="1"/>
</dbReference>
<feature type="compositionally biased region" description="Polar residues" evidence="1">
    <location>
        <begin position="131"/>
        <end position="147"/>
    </location>
</feature>
<feature type="compositionally biased region" description="Basic and acidic residues" evidence="1">
    <location>
        <begin position="178"/>
        <end position="206"/>
    </location>
</feature>
<feature type="compositionally biased region" description="Polar residues" evidence="1">
    <location>
        <begin position="113"/>
        <end position="123"/>
    </location>
</feature>
<dbReference type="AlphaFoldDB" id="A0A6S7IAK1"/>